<gene>
    <name evidence="2" type="ORF">WH47_10757</name>
</gene>
<dbReference type="Proteomes" id="UP000053825">
    <property type="component" value="Unassembled WGS sequence"/>
</dbReference>
<organism evidence="2 3">
    <name type="scientific">Habropoda laboriosa</name>
    <dbReference type="NCBI Taxonomy" id="597456"/>
    <lineage>
        <taxon>Eukaryota</taxon>
        <taxon>Metazoa</taxon>
        <taxon>Ecdysozoa</taxon>
        <taxon>Arthropoda</taxon>
        <taxon>Hexapoda</taxon>
        <taxon>Insecta</taxon>
        <taxon>Pterygota</taxon>
        <taxon>Neoptera</taxon>
        <taxon>Endopterygota</taxon>
        <taxon>Hymenoptera</taxon>
        <taxon>Apocrita</taxon>
        <taxon>Aculeata</taxon>
        <taxon>Apoidea</taxon>
        <taxon>Anthophila</taxon>
        <taxon>Apidae</taxon>
        <taxon>Habropoda</taxon>
    </lineage>
</organism>
<keyword evidence="3" id="KW-1185">Reference proteome</keyword>
<dbReference type="EMBL" id="KQ414603">
    <property type="protein sequence ID" value="KOC69646.1"/>
    <property type="molecule type" value="Genomic_DNA"/>
</dbReference>
<evidence type="ECO:0000313" key="3">
    <source>
        <dbReference type="Proteomes" id="UP000053825"/>
    </source>
</evidence>
<proteinExistence type="predicted"/>
<name>A0A0L7RFY2_9HYME</name>
<evidence type="ECO:0000256" key="1">
    <source>
        <dbReference type="SAM" id="MobiDB-lite"/>
    </source>
</evidence>
<accession>A0A0L7RFY2</accession>
<feature type="region of interest" description="Disordered" evidence="1">
    <location>
        <begin position="1"/>
        <end position="49"/>
    </location>
</feature>
<feature type="compositionally biased region" description="Polar residues" evidence="1">
    <location>
        <begin position="31"/>
        <end position="43"/>
    </location>
</feature>
<feature type="region of interest" description="Disordered" evidence="1">
    <location>
        <begin position="155"/>
        <end position="192"/>
    </location>
</feature>
<sequence>MITDSAKGNEPRNGGLEVFERRPCLQRSPERVTTPSSQGTTPPKTEVQAEPRVIPTIVEGRPMSAQITETPKAGYTGEARSYDKFLLRKMKKLTEIMEAALTVNKRNRAYVEGNGNIKAEFKGVETRTKEEDLLRTRTIVVMEKPVLKAINFDTDSGEDTDASVSGAQDARRKRKRASPPGTPRIAKAKEKHGNKAIAVTNVGGWFVTEVPGGRRNFTERNPRGSCERKLPETTFLKQHKCKEKKLDV</sequence>
<protein>
    <submittedName>
        <fullName evidence="2">Uncharacterized protein</fullName>
    </submittedName>
</protein>
<reference evidence="2 3" key="1">
    <citation type="submission" date="2015-07" db="EMBL/GenBank/DDBJ databases">
        <title>The genome of Habropoda laboriosa.</title>
        <authorList>
            <person name="Pan H."/>
            <person name="Kapheim K."/>
        </authorList>
    </citation>
    <scope>NUCLEOTIDE SEQUENCE [LARGE SCALE GENOMIC DNA]</scope>
    <source>
        <strain evidence="2">0110345459</strain>
    </source>
</reference>
<dbReference type="AlphaFoldDB" id="A0A0L7RFY2"/>
<evidence type="ECO:0000313" key="2">
    <source>
        <dbReference type="EMBL" id="KOC69646.1"/>
    </source>
</evidence>